<evidence type="ECO:0000313" key="1">
    <source>
        <dbReference type="EMBL" id="TFK65252.1"/>
    </source>
</evidence>
<keyword evidence="2" id="KW-1185">Reference proteome</keyword>
<sequence>MLQGTPSSSWVDILISRGTSSTPYKVAAGAQAVNRSSVASTAFLLWDILITFDDEVKVIWCNPWTPMKVLYFIIRYLSLFVQMSILLVGSSELSTAFHFALHDCFIWQTYECVAALVVILATDMVLILRVHALYHGNKVMQRVLGVLFIIEGAVMIVGLRLALPEMKFDDLCRVTEVPPMLLLALGPPLVFQPILFALTIFKYVQAVRAGWGDVPLIMLLMRDGTWAFFVLFFVLAGEAALFGGNTGTYAGLLYGWMLTAFSFCGYRILLNIHDLGQRPPVSLPVELERVIFELTARIDPPTALGLVRLSTYVSPWILPILYDTVVLGLGNRDAPPIASLERYGHCVRHLLIGQHQITVAAVAGIIHSCPNVTNFALWANLVFNNSVIEGLQRLPLTRLSIHLDSLFEFTEPTIPQAARIFPSFTQLTHLDVASIFPDDLSDCLQFLPRLTYLSLPIGTAEELEPPADIRSALPHLKFIVFLEHNVDDNKYSSDIEDCASLDELIITNCSVPNYVDDWRHGAKGETDVWESEFTVSLPVELERAIFELTAQIDPATAPSLALVSSYVSPWVLPIIYETVVVCLSSGGSDRPPIPSLERYGRYARHLLIGHYHSTLTVVTSIFASCPNVTHLAFWASLVLDEAAIEGLKRLPLIRLSIRIENIFSLSKSMILQAEQIFPSFPQLTHLDIVRFVPERLSDCLRYLPRLRYLSLPDDFNHSELESPEDTMKALPGLKFILLLGHNLDYDCYTSDIEDKESFDDQIIASGGVPNFVDDWRRAARGEVDIPRPECNVGIGLNVGHFSNG</sequence>
<dbReference type="Proteomes" id="UP000308600">
    <property type="component" value="Unassembled WGS sequence"/>
</dbReference>
<reference evidence="1 2" key="1">
    <citation type="journal article" date="2019" name="Nat. Ecol. Evol.">
        <title>Megaphylogeny resolves global patterns of mushroom evolution.</title>
        <authorList>
            <person name="Varga T."/>
            <person name="Krizsan K."/>
            <person name="Foldi C."/>
            <person name="Dima B."/>
            <person name="Sanchez-Garcia M."/>
            <person name="Sanchez-Ramirez S."/>
            <person name="Szollosi G.J."/>
            <person name="Szarkandi J.G."/>
            <person name="Papp V."/>
            <person name="Albert L."/>
            <person name="Andreopoulos W."/>
            <person name="Angelini C."/>
            <person name="Antonin V."/>
            <person name="Barry K.W."/>
            <person name="Bougher N.L."/>
            <person name="Buchanan P."/>
            <person name="Buyck B."/>
            <person name="Bense V."/>
            <person name="Catcheside P."/>
            <person name="Chovatia M."/>
            <person name="Cooper J."/>
            <person name="Damon W."/>
            <person name="Desjardin D."/>
            <person name="Finy P."/>
            <person name="Geml J."/>
            <person name="Haridas S."/>
            <person name="Hughes K."/>
            <person name="Justo A."/>
            <person name="Karasinski D."/>
            <person name="Kautmanova I."/>
            <person name="Kiss B."/>
            <person name="Kocsube S."/>
            <person name="Kotiranta H."/>
            <person name="LaButti K.M."/>
            <person name="Lechner B.E."/>
            <person name="Liimatainen K."/>
            <person name="Lipzen A."/>
            <person name="Lukacs Z."/>
            <person name="Mihaltcheva S."/>
            <person name="Morgado L.N."/>
            <person name="Niskanen T."/>
            <person name="Noordeloos M.E."/>
            <person name="Ohm R.A."/>
            <person name="Ortiz-Santana B."/>
            <person name="Ovrebo C."/>
            <person name="Racz N."/>
            <person name="Riley R."/>
            <person name="Savchenko A."/>
            <person name="Shiryaev A."/>
            <person name="Soop K."/>
            <person name="Spirin V."/>
            <person name="Szebenyi C."/>
            <person name="Tomsovsky M."/>
            <person name="Tulloss R.E."/>
            <person name="Uehling J."/>
            <person name="Grigoriev I.V."/>
            <person name="Vagvolgyi C."/>
            <person name="Papp T."/>
            <person name="Martin F.M."/>
            <person name="Miettinen O."/>
            <person name="Hibbett D.S."/>
            <person name="Nagy L.G."/>
        </authorList>
    </citation>
    <scope>NUCLEOTIDE SEQUENCE [LARGE SCALE GENOMIC DNA]</scope>
    <source>
        <strain evidence="1 2">NL-1719</strain>
    </source>
</reference>
<gene>
    <name evidence="1" type="ORF">BDN72DRAFT_962655</name>
</gene>
<accession>A0ACD3AHL5</accession>
<protein>
    <submittedName>
        <fullName evidence="1">Uncharacterized protein</fullName>
    </submittedName>
</protein>
<proteinExistence type="predicted"/>
<name>A0ACD3AHL5_9AGAR</name>
<dbReference type="EMBL" id="ML208443">
    <property type="protein sequence ID" value="TFK65252.1"/>
    <property type="molecule type" value="Genomic_DNA"/>
</dbReference>
<organism evidence="1 2">
    <name type="scientific">Pluteus cervinus</name>
    <dbReference type="NCBI Taxonomy" id="181527"/>
    <lineage>
        <taxon>Eukaryota</taxon>
        <taxon>Fungi</taxon>
        <taxon>Dikarya</taxon>
        <taxon>Basidiomycota</taxon>
        <taxon>Agaricomycotina</taxon>
        <taxon>Agaricomycetes</taxon>
        <taxon>Agaricomycetidae</taxon>
        <taxon>Agaricales</taxon>
        <taxon>Pluteineae</taxon>
        <taxon>Pluteaceae</taxon>
        <taxon>Pluteus</taxon>
    </lineage>
</organism>
<evidence type="ECO:0000313" key="2">
    <source>
        <dbReference type="Proteomes" id="UP000308600"/>
    </source>
</evidence>